<evidence type="ECO:0000256" key="1">
    <source>
        <dbReference type="SAM" id="MobiDB-lite"/>
    </source>
</evidence>
<proteinExistence type="predicted"/>
<dbReference type="Gene3D" id="3.40.50.150">
    <property type="entry name" value="Vaccinia Virus protein VP39"/>
    <property type="match status" value="1"/>
</dbReference>
<dbReference type="PIRSF" id="PIRSF017393">
    <property type="entry name" value="MTase_SAV2177"/>
    <property type="match status" value="1"/>
</dbReference>
<dbReference type="EC" id="2.1.1.-" evidence="2"/>
<dbReference type="Proteomes" id="UP000677152">
    <property type="component" value="Chromosome"/>
</dbReference>
<dbReference type="InterPro" id="IPR006764">
    <property type="entry name" value="SAM_dep_MeTrfase_SAV2177_type"/>
</dbReference>
<dbReference type="EMBL" id="CP073249">
    <property type="protein sequence ID" value="QUF07039.1"/>
    <property type="molecule type" value="Genomic_DNA"/>
</dbReference>
<dbReference type="Pfam" id="PF04672">
    <property type="entry name" value="Methyltransf_19"/>
    <property type="match status" value="1"/>
</dbReference>
<keyword evidence="2" id="KW-0808">Transferase</keyword>
<evidence type="ECO:0000313" key="2">
    <source>
        <dbReference type="EMBL" id="QUF07039.1"/>
    </source>
</evidence>
<dbReference type="InterPro" id="IPR029063">
    <property type="entry name" value="SAM-dependent_MTases_sf"/>
</dbReference>
<feature type="region of interest" description="Disordered" evidence="1">
    <location>
        <begin position="251"/>
        <end position="274"/>
    </location>
</feature>
<name>A0AA45R6N8_9PSEU</name>
<dbReference type="AlphaFoldDB" id="A0AA45R6N8"/>
<protein>
    <submittedName>
        <fullName evidence="2">SAM-dependent methyltransferase</fullName>
        <ecNumber evidence="2">2.1.1.-</ecNumber>
    </submittedName>
</protein>
<sequence>MTERAGWVPAGVDVGLPSAARLHDFLLGGSRNFAADRELGAQLLAADPDSAVAAAQSRSFLRRAVLLMAASGIRQFLDLGSGAPSAGWAPEVALAADPGARVVCVDFEDVAVAHGHLRLDADPRASVVQEDLTEPDAVLVSARATGLVDTSEPLGLLAVGVLHHVPPSGDPARVLAAYRDELAPGSLLALSHATGELAPERVEAAVAVLGRSANPVFPRPLAAVEALFDGFELLEPGVVVPPAWRPEHGARFEDGAEAEDPARAGAYAGVGRKR</sequence>
<keyword evidence="2" id="KW-0489">Methyltransferase</keyword>
<organism evidence="2 3">
    <name type="scientific">Actinosynnema pretiosum subsp. pretiosum</name>
    <dbReference type="NCBI Taxonomy" id="103721"/>
    <lineage>
        <taxon>Bacteria</taxon>
        <taxon>Bacillati</taxon>
        <taxon>Actinomycetota</taxon>
        <taxon>Actinomycetes</taxon>
        <taxon>Pseudonocardiales</taxon>
        <taxon>Pseudonocardiaceae</taxon>
        <taxon>Actinosynnema</taxon>
    </lineage>
</organism>
<dbReference type="GO" id="GO:0008168">
    <property type="term" value="F:methyltransferase activity"/>
    <property type="evidence" value="ECO:0007669"/>
    <property type="project" value="UniProtKB-KW"/>
</dbReference>
<evidence type="ECO:0000313" key="3">
    <source>
        <dbReference type="Proteomes" id="UP000677152"/>
    </source>
</evidence>
<dbReference type="GO" id="GO:0032259">
    <property type="term" value="P:methylation"/>
    <property type="evidence" value="ECO:0007669"/>
    <property type="project" value="UniProtKB-KW"/>
</dbReference>
<gene>
    <name evidence="2" type="ORF">KCV87_13920</name>
</gene>
<reference evidence="2" key="1">
    <citation type="submission" date="2021-04" db="EMBL/GenBank/DDBJ databases">
        <title>Genomic sequence of Actinosynnema pretiosum subsp. pretiosum ATCC 31280 (C-14919).</title>
        <authorList>
            <person name="Bai L."/>
            <person name="Wang X."/>
            <person name="Xiao Y."/>
        </authorList>
    </citation>
    <scope>NUCLEOTIDE SEQUENCE</scope>
    <source>
        <strain evidence="2">ATCC 31280</strain>
    </source>
</reference>
<accession>A0AA45R6N8</accession>
<dbReference type="CDD" id="cd02440">
    <property type="entry name" value="AdoMet_MTases"/>
    <property type="match status" value="1"/>
</dbReference>
<dbReference type="SUPFAM" id="SSF53335">
    <property type="entry name" value="S-adenosyl-L-methionine-dependent methyltransferases"/>
    <property type="match status" value="1"/>
</dbReference>